<protein>
    <submittedName>
        <fullName evidence="2">Uncharacterized protein</fullName>
    </submittedName>
</protein>
<organism evidence="2">
    <name type="scientific">Staphylococcus aureus</name>
    <dbReference type="NCBI Taxonomy" id="1280"/>
    <lineage>
        <taxon>Bacteria</taxon>
        <taxon>Bacillati</taxon>
        <taxon>Bacillota</taxon>
        <taxon>Bacilli</taxon>
        <taxon>Bacillales</taxon>
        <taxon>Staphylococcaceae</taxon>
        <taxon>Staphylococcus</taxon>
    </lineage>
</organism>
<dbReference type="AlphaFoldDB" id="Q8VVT7"/>
<keyword evidence="1" id="KW-0472">Membrane</keyword>
<evidence type="ECO:0000256" key="1">
    <source>
        <dbReference type="SAM" id="Phobius"/>
    </source>
</evidence>
<dbReference type="EMBL" id="AP003088">
    <property type="protein sequence ID" value="BAB78406.1"/>
    <property type="molecule type" value="Genomic_DNA"/>
</dbReference>
<accession>Q8VVT7</accession>
<sequence>MPFVEVYAFKIFIIDKYIIINIFYIYFFTLFHLDIY</sequence>
<geneLocation type="plasmid" evidence="2">
    <name>ETB plasmid</name>
</geneLocation>
<name>Q8VVT7_STAAU</name>
<proteinExistence type="predicted"/>
<evidence type="ECO:0000313" key="2">
    <source>
        <dbReference type="EMBL" id="BAB78406.1"/>
    </source>
</evidence>
<keyword evidence="2" id="KW-0614">Plasmid</keyword>
<feature type="transmembrane region" description="Helical" evidence="1">
    <location>
        <begin position="6"/>
        <end position="31"/>
    </location>
</feature>
<keyword evidence="1" id="KW-1133">Transmembrane helix</keyword>
<keyword evidence="1" id="KW-0812">Transmembrane</keyword>
<reference evidence="2" key="1">
    <citation type="journal article" date="2001" name="Infect. Immun.">
        <title>Complete nucleotide sequence of a Staphylococcus aureus exfoliative toxin B plasmid and identification of a novel ADP-ribosyltransferase, EDIN-C.</title>
        <authorList>
            <person name="Yamaguchi T."/>
            <person name="Hayashi T."/>
            <person name="Takami H."/>
            <person name="Ohnisi M."/>
            <person name="Murata T."/>
            <person name="Nakayama K."/>
            <person name="Asakawa K."/>
            <person name="Ohara M."/>
            <person name="Komatsuzawa H."/>
            <person name="Sugai M."/>
        </authorList>
    </citation>
    <scope>NUCLEOTIDE SEQUENCE</scope>
    <source>
        <strain evidence="2">TY4</strain>
        <plasmid evidence="2">ETB plasmid</plasmid>
    </source>
</reference>